<keyword evidence="8" id="KW-0472">Membrane</keyword>
<dbReference type="PANTHER" id="PTHR43034">
    <property type="entry name" value="ION-TRANSLOCATING OXIDOREDUCTASE COMPLEX SUBUNIT C"/>
    <property type="match status" value="1"/>
</dbReference>
<feature type="binding site" evidence="8">
    <location>
        <position position="369"/>
    </location>
    <ligand>
        <name>[4Fe-4S] cluster</name>
        <dbReference type="ChEBI" id="CHEBI:49883"/>
        <label>1</label>
    </ligand>
</feature>
<evidence type="ECO:0000256" key="9">
    <source>
        <dbReference type="SAM" id="Coils"/>
    </source>
</evidence>
<dbReference type="KEGG" id="zmp:Zymop_1321"/>
<evidence type="ECO:0000256" key="7">
    <source>
        <dbReference type="ARBA" id="ARBA00023014"/>
    </source>
</evidence>
<proteinExistence type="inferred from homology"/>
<dbReference type="RefSeq" id="WP_013934570.1">
    <property type="nucleotide sequence ID" value="NC_015709.1"/>
</dbReference>
<dbReference type="InterPro" id="IPR010208">
    <property type="entry name" value="Ion_transpt_RnfC/RsxC"/>
</dbReference>
<evidence type="ECO:0000256" key="8">
    <source>
        <dbReference type="HAMAP-Rule" id="MF_00461"/>
    </source>
</evidence>
<keyword evidence="3 8" id="KW-0479">Metal-binding</keyword>
<comment type="similarity">
    <text evidence="8">Belongs to the 4Fe4S bacterial-type ferredoxin family. RnfC subfamily.</text>
</comment>
<dbReference type="Pfam" id="PF01512">
    <property type="entry name" value="Complex1_51K"/>
    <property type="match status" value="1"/>
</dbReference>
<feature type="coiled-coil region" evidence="9">
    <location>
        <begin position="438"/>
        <end position="479"/>
    </location>
</feature>
<sequence length="488" mass="51988">MKLFSVRGGIHPSYRKQATTGKKMEVLPVVPFYFLPLRQHSGAPAEPIVNVGDHVGKGQLLAEGAGRISAPVHAPTSGIIRAIQEMTAPHPSGLAGQTIVLESDGKDEWASLPEAFSDPFSIDPGVIRDRVAWAGIVGLGGAAFPAAVKLEQSSRKPIKMVVLNGAECEPYLTGDDRIMQEHADEVISGGRLIAHSVGAPKVIIGIERNKPEAIAIMKKAALAYDNVEIADLPAQYPVGSARHLVQALTGLEISARTRIADVGVLVHNVGTARAVWRAAHYGEPLITRTVTVSGGGINDPKTLEVALGTPVRALIDYCDGMNNKAEQVVTGGPLMGVGLPNIDVPVIKGTAGILALTPQEMDHRPAAACLRCGRCVDVCPCGLSPVEMASLIRRDKLEETEKLQVMDCFSCGSCSYVCPSHLPLVQYFNYAKGEIWNKRSEERKISRIKALAEAKEARLAAVAEQRKQAAARAKAAKAAATKEEKAVQ</sequence>
<dbReference type="HAMAP" id="MF_00461">
    <property type="entry name" value="RsxC_RnfC"/>
    <property type="match status" value="1"/>
</dbReference>
<reference evidence="11" key="2">
    <citation type="submission" date="2011-06" db="EMBL/GenBank/DDBJ databases">
        <title>Complete sequence of chromosome of Zymomonas mobilis subsp. pomaceae ATCC 29192.</title>
        <authorList>
            <consortium name="US DOE Joint Genome Institute"/>
            <person name="Lucas S."/>
            <person name="Copeland A."/>
            <person name="Lapidus A."/>
            <person name="Cheng J.-F."/>
            <person name="Goodwin L."/>
            <person name="Pitluck S."/>
            <person name="Davenport K."/>
            <person name="Brettin T."/>
            <person name="Detter J.C."/>
            <person name="Han C."/>
            <person name="Tapia R."/>
            <person name="Land M."/>
            <person name="Hauser L."/>
            <person name="Kyrpides N."/>
            <person name="Ivanova N."/>
            <person name="Mikhailova N."/>
            <person name="Pagani I."/>
            <person name="Pappas K.M."/>
            <person name="Woyke T."/>
        </authorList>
    </citation>
    <scope>NUCLEOTIDE SEQUENCE</scope>
    <source>
        <strain evidence="11">ATCC 29192</strain>
    </source>
</reference>
<comment type="subunit">
    <text evidence="8">The complex is composed of six subunits: RnfA, RnfB, RnfC, RnfD, RnfE and RnfG.</text>
</comment>
<evidence type="ECO:0000313" key="11">
    <source>
        <dbReference type="EMBL" id="AEI38175.1"/>
    </source>
</evidence>
<evidence type="ECO:0000256" key="2">
    <source>
        <dbReference type="ARBA" id="ARBA00022485"/>
    </source>
</evidence>
<dbReference type="EC" id="7.-.-.-" evidence="8"/>
<evidence type="ECO:0000259" key="10">
    <source>
        <dbReference type="PROSITE" id="PS51379"/>
    </source>
</evidence>
<dbReference type="Pfam" id="PF10531">
    <property type="entry name" value="SLBB"/>
    <property type="match status" value="1"/>
</dbReference>
<evidence type="ECO:0000256" key="3">
    <source>
        <dbReference type="ARBA" id="ARBA00022723"/>
    </source>
</evidence>
<dbReference type="SUPFAM" id="SSF46548">
    <property type="entry name" value="alpha-helical ferredoxin"/>
    <property type="match status" value="1"/>
</dbReference>
<feature type="binding site" evidence="8">
    <location>
        <position position="372"/>
    </location>
    <ligand>
        <name>[4Fe-4S] cluster</name>
        <dbReference type="ChEBI" id="CHEBI:49883"/>
        <label>1</label>
    </ligand>
</feature>
<dbReference type="Pfam" id="PF13237">
    <property type="entry name" value="Fer4_10"/>
    <property type="match status" value="1"/>
</dbReference>
<comment type="function">
    <text evidence="8">Part of a membrane-bound complex that couples electron transfer with translocation of ions across the membrane.</text>
</comment>
<dbReference type="GO" id="GO:0022900">
    <property type="term" value="P:electron transport chain"/>
    <property type="evidence" value="ECO:0007669"/>
    <property type="project" value="UniProtKB-UniRule"/>
</dbReference>
<dbReference type="EMBL" id="CP002865">
    <property type="protein sequence ID" value="AEI38175.1"/>
    <property type="molecule type" value="Genomic_DNA"/>
</dbReference>
<comment type="subcellular location">
    <subcellularLocation>
        <location evidence="8">Cell inner membrane</location>
        <topology evidence="8">Peripheral membrane protein</topology>
    </subcellularLocation>
</comment>
<name>F8EUM9_ZYMMT</name>
<keyword evidence="5 8" id="KW-0249">Electron transport</keyword>
<feature type="binding site" evidence="8">
    <location>
        <position position="414"/>
    </location>
    <ligand>
        <name>[4Fe-4S] cluster</name>
        <dbReference type="ChEBI" id="CHEBI:49883"/>
        <label>2</label>
    </ligand>
</feature>
<dbReference type="Proteomes" id="UP000000491">
    <property type="component" value="Chromosome"/>
</dbReference>
<evidence type="ECO:0000256" key="6">
    <source>
        <dbReference type="ARBA" id="ARBA00023004"/>
    </source>
</evidence>
<dbReference type="InterPro" id="IPR017896">
    <property type="entry name" value="4Fe4S_Fe-S-bd"/>
</dbReference>
<dbReference type="AlphaFoldDB" id="F8EUM9"/>
<dbReference type="PANTHER" id="PTHR43034:SF2">
    <property type="entry name" value="ION-TRANSLOCATING OXIDOREDUCTASE COMPLEX SUBUNIT C"/>
    <property type="match status" value="1"/>
</dbReference>
<organism evidence="11 13">
    <name type="scientific">Zymomonas mobilis subsp. pomaceae (strain ATCC 29192 / DSM 22645 / JCM 10191 / CCUG 17912 / NBRC 13757 / NCIMB 11200 / NRRL B-4491 / Barker I)</name>
    <dbReference type="NCBI Taxonomy" id="579138"/>
    <lineage>
        <taxon>Bacteria</taxon>
        <taxon>Pseudomonadati</taxon>
        <taxon>Pseudomonadota</taxon>
        <taxon>Alphaproteobacteria</taxon>
        <taxon>Sphingomonadales</taxon>
        <taxon>Zymomonadaceae</taxon>
        <taxon>Zymomonas</taxon>
    </lineage>
</organism>
<feature type="binding site" evidence="8">
    <location>
        <position position="411"/>
    </location>
    <ligand>
        <name>[4Fe-4S] cluster</name>
        <dbReference type="ChEBI" id="CHEBI:49883"/>
        <label>2</label>
    </ligand>
</feature>
<dbReference type="PROSITE" id="PS00198">
    <property type="entry name" value="4FE4S_FER_1"/>
    <property type="match status" value="2"/>
</dbReference>
<dbReference type="Gene3D" id="3.40.50.11540">
    <property type="entry name" value="NADH-ubiquinone oxidoreductase 51kDa subunit"/>
    <property type="match status" value="1"/>
</dbReference>
<feature type="domain" description="4Fe-4S ferredoxin-type" evidence="10">
    <location>
        <begin position="399"/>
        <end position="428"/>
    </location>
</feature>
<evidence type="ECO:0000313" key="12">
    <source>
        <dbReference type="EMBL" id="AEI38212.1"/>
    </source>
</evidence>
<dbReference type="PATRIC" id="fig|579138.3.peg.1361"/>
<dbReference type="eggNOG" id="COG4656">
    <property type="taxonomic scope" value="Bacteria"/>
</dbReference>
<dbReference type="GO" id="GO:0009055">
    <property type="term" value="F:electron transfer activity"/>
    <property type="evidence" value="ECO:0007669"/>
    <property type="project" value="InterPro"/>
</dbReference>
<keyword evidence="8" id="KW-1003">Cell membrane</keyword>
<gene>
    <name evidence="8" type="primary">rnfC</name>
    <name evidence="11" type="ordered locus">Zymop_1284</name>
    <name evidence="12" type="ordered locus">Zymop_1321</name>
</gene>
<keyword evidence="8" id="KW-0997">Cell inner membrane</keyword>
<feature type="binding site" evidence="8">
    <location>
        <position position="408"/>
    </location>
    <ligand>
        <name>[4Fe-4S] cluster</name>
        <dbReference type="ChEBI" id="CHEBI:49883"/>
        <label>2</label>
    </ligand>
</feature>
<feature type="binding site" evidence="8">
    <location>
        <position position="379"/>
    </location>
    <ligand>
        <name>[4Fe-4S] cluster</name>
        <dbReference type="ChEBI" id="CHEBI:49883"/>
        <label>2</label>
    </ligand>
</feature>
<evidence type="ECO:0000256" key="5">
    <source>
        <dbReference type="ARBA" id="ARBA00022982"/>
    </source>
</evidence>
<dbReference type="Gene3D" id="3.30.70.20">
    <property type="match status" value="1"/>
</dbReference>
<dbReference type="InterPro" id="IPR011538">
    <property type="entry name" value="Nuo51_FMN-bd"/>
</dbReference>
<dbReference type="NCBIfam" id="TIGR01945">
    <property type="entry name" value="rnfC"/>
    <property type="match status" value="1"/>
</dbReference>
<keyword evidence="4 8" id="KW-0677">Repeat</keyword>
<dbReference type="STRING" id="579138.Zymop_1284"/>
<evidence type="ECO:0000256" key="1">
    <source>
        <dbReference type="ARBA" id="ARBA00022448"/>
    </source>
</evidence>
<comment type="cofactor">
    <cofactor evidence="8">
        <name>[4Fe-4S] cluster</name>
        <dbReference type="ChEBI" id="CHEBI:49883"/>
    </cofactor>
    <text evidence="8">Binds 2 [4Fe-4S] clusters per subunit.</text>
</comment>
<feature type="binding site" evidence="8">
    <location>
        <position position="418"/>
    </location>
    <ligand>
        <name>[4Fe-4S] cluster</name>
        <dbReference type="ChEBI" id="CHEBI:49883"/>
        <label>1</label>
    </ligand>
</feature>
<dbReference type="InterPro" id="IPR037225">
    <property type="entry name" value="Nuo51_FMN-bd_sf"/>
</dbReference>
<dbReference type="Gene3D" id="3.10.20.600">
    <property type="match status" value="1"/>
</dbReference>
<keyword evidence="2 8" id="KW-0004">4Fe-4S</keyword>
<keyword evidence="1 8" id="KW-0813">Transport</keyword>
<keyword evidence="6 8" id="KW-0408">Iron</keyword>
<reference evidence="11 13" key="1">
    <citation type="journal article" date="2011" name="J. Bacteriol.">
        <title>Genome sequence of the ethanol-producing Zymomonas mobilis subsp. pomaceae lectotype strain ATCC 29192.</title>
        <authorList>
            <person name="Kouvelis V.N."/>
            <person name="Davenport K.W."/>
            <person name="Brettin T.S."/>
            <person name="Bruce D."/>
            <person name="Detter C."/>
            <person name="Han C.S."/>
            <person name="Nolan M."/>
            <person name="Tapia R."/>
            <person name="Damoulaki A."/>
            <person name="Kyrpides N.C."/>
            <person name="Typas M.A."/>
            <person name="Pappas K.M."/>
        </authorList>
    </citation>
    <scope>NUCLEOTIDE SEQUENCE [LARGE SCALE GENOMIC DNA]</scope>
    <source>
        <strain evidence="11">ATCC 29192</strain>
        <strain evidence="13">ATCC 29192 / DSM 22645 / JCM 10191 / CCUG 17912 / NBRC 13757 / NCIMB 11200 / NRRL B-4491 / Barker I</strain>
    </source>
</reference>
<keyword evidence="7 8" id="KW-0411">Iron-sulfur</keyword>
<dbReference type="GO" id="GO:0046872">
    <property type="term" value="F:metal ion binding"/>
    <property type="evidence" value="ECO:0007669"/>
    <property type="project" value="UniProtKB-KW"/>
</dbReference>
<dbReference type="NCBIfam" id="NF003454">
    <property type="entry name" value="PRK05035.1"/>
    <property type="match status" value="1"/>
</dbReference>
<dbReference type="KEGG" id="zmp:Zymop_1284"/>
<feature type="domain" description="4Fe-4S ferredoxin-type" evidence="10">
    <location>
        <begin position="359"/>
        <end position="389"/>
    </location>
</feature>
<feature type="binding site" evidence="8">
    <location>
        <position position="375"/>
    </location>
    <ligand>
        <name>[4Fe-4S] cluster</name>
        <dbReference type="ChEBI" id="CHEBI:49883"/>
        <label>1</label>
    </ligand>
</feature>
<keyword evidence="9" id="KW-0175">Coiled coil</keyword>
<dbReference type="InterPro" id="IPR026902">
    <property type="entry name" value="RnfC_N"/>
</dbReference>
<keyword evidence="8" id="KW-1278">Translocase</keyword>
<evidence type="ECO:0000313" key="13">
    <source>
        <dbReference type="Proteomes" id="UP000000491"/>
    </source>
</evidence>
<dbReference type="GO" id="GO:0005886">
    <property type="term" value="C:plasma membrane"/>
    <property type="evidence" value="ECO:0007669"/>
    <property type="project" value="UniProtKB-SubCell"/>
</dbReference>
<accession>F8EUM9</accession>
<dbReference type="HOGENOM" id="CLU_010808_6_0_5"/>
<dbReference type="GO" id="GO:0051539">
    <property type="term" value="F:4 iron, 4 sulfur cluster binding"/>
    <property type="evidence" value="ECO:0007669"/>
    <property type="project" value="UniProtKB-KW"/>
</dbReference>
<evidence type="ECO:0000256" key="4">
    <source>
        <dbReference type="ARBA" id="ARBA00022737"/>
    </source>
</evidence>
<dbReference type="Pfam" id="PF13375">
    <property type="entry name" value="RnfC_N"/>
    <property type="match status" value="1"/>
</dbReference>
<dbReference type="PROSITE" id="PS51379">
    <property type="entry name" value="4FE4S_FER_2"/>
    <property type="match status" value="2"/>
</dbReference>
<dbReference type="SUPFAM" id="SSF142019">
    <property type="entry name" value="Nqo1 FMN-binding domain-like"/>
    <property type="match status" value="1"/>
</dbReference>
<protein>
    <recommendedName>
        <fullName evidence="8">Ion-translocating oxidoreductase complex subunit C</fullName>
        <ecNumber evidence="8">7.-.-.-</ecNumber>
    </recommendedName>
    <alternativeName>
        <fullName evidence="8">Rnf electron transport complex subunit C</fullName>
    </alternativeName>
</protein>
<dbReference type="InterPro" id="IPR019554">
    <property type="entry name" value="Soluble_ligand-bd"/>
</dbReference>
<dbReference type="EMBL" id="CP002865">
    <property type="protein sequence ID" value="AEI38212.1"/>
    <property type="molecule type" value="Genomic_DNA"/>
</dbReference>
<dbReference type="InterPro" id="IPR017900">
    <property type="entry name" value="4Fe4S_Fe_S_CS"/>
</dbReference>